<organism evidence="1 2">
    <name type="scientific">Dendrothele bispora (strain CBS 962.96)</name>
    <dbReference type="NCBI Taxonomy" id="1314807"/>
    <lineage>
        <taxon>Eukaryota</taxon>
        <taxon>Fungi</taxon>
        <taxon>Dikarya</taxon>
        <taxon>Basidiomycota</taxon>
        <taxon>Agaricomycotina</taxon>
        <taxon>Agaricomycetes</taxon>
        <taxon>Agaricomycetidae</taxon>
        <taxon>Agaricales</taxon>
        <taxon>Agaricales incertae sedis</taxon>
        <taxon>Dendrothele</taxon>
    </lineage>
</organism>
<sequence>MRALKKRVKRLELKLMAGGKVGKLIRCIGHTFGVEIEDEMSRRTVSRANLEGGVAARLQVAYEVLNTNGEYPSYLFLREHPHNFPFRFDSGPR</sequence>
<evidence type="ECO:0000313" key="2">
    <source>
        <dbReference type="Proteomes" id="UP000297245"/>
    </source>
</evidence>
<gene>
    <name evidence="1" type="ORF">K435DRAFT_777007</name>
</gene>
<dbReference type="OrthoDB" id="3052721at2759"/>
<dbReference type="AlphaFoldDB" id="A0A4V4HGM2"/>
<evidence type="ECO:0000313" key="1">
    <source>
        <dbReference type="EMBL" id="THU99325.1"/>
    </source>
</evidence>
<protein>
    <submittedName>
        <fullName evidence="1">Uncharacterized protein</fullName>
    </submittedName>
</protein>
<dbReference type="EMBL" id="ML179121">
    <property type="protein sequence ID" value="THU99325.1"/>
    <property type="molecule type" value="Genomic_DNA"/>
</dbReference>
<name>A0A4V4HGM2_DENBC</name>
<keyword evidence="2" id="KW-1185">Reference proteome</keyword>
<dbReference type="Proteomes" id="UP000297245">
    <property type="component" value="Unassembled WGS sequence"/>
</dbReference>
<accession>A0A4V4HGM2</accession>
<proteinExistence type="predicted"/>
<reference evidence="1 2" key="1">
    <citation type="journal article" date="2019" name="Nat. Ecol. Evol.">
        <title>Megaphylogeny resolves global patterns of mushroom evolution.</title>
        <authorList>
            <person name="Varga T."/>
            <person name="Krizsan K."/>
            <person name="Foldi C."/>
            <person name="Dima B."/>
            <person name="Sanchez-Garcia M."/>
            <person name="Sanchez-Ramirez S."/>
            <person name="Szollosi G.J."/>
            <person name="Szarkandi J.G."/>
            <person name="Papp V."/>
            <person name="Albert L."/>
            <person name="Andreopoulos W."/>
            <person name="Angelini C."/>
            <person name="Antonin V."/>
            <person name="Barry K.W."/>
            <person name="Bougher N.L."/>
            <person name="Buchanan P."/>
            <person name="Buyck B."/>
            <person name="Bense V."/>
            <person name="Catcheside P."/>
            <person name="Chovatia M."/>
            <person name="Cooper J."/>
            <person name="Damon W."/>
            <person name="Desjardin D."/>
            <person name="Finy P."/>
            <person name="Geml J."/>
            <person name="Haridas S."/>
            <person name="Hughes K."/>
            <person name="Justo A."/>
            <person name="Karasinski D."/>
            <person name="Kautmanova I."/>
            <person name="Kiss B."/>
            <person name="Kocsube S."/>
            <person name="Kotiranta H."/>
            <person name="LaButti K.M."/>
            <person name="Lechner B.E."/>
            <person name="Liimatainen K."/>
            <person name="Lipzen A."/>
            <person name="Lukacs Z."/>
            <person name="Mihaltcheva S."/>
            <person name="Morgado L.N."/>
            <person name="Niskanen T."/>
            <person name="Noordeloos M.E."/>
            <person name="Ohm R.A."/>
            <person name="Ortiz-Santana B."/>
            <person name="Ovrebo C."/>
            <person name="Racz N."/>
            <person name="Riley R."/>
            <person name="Savchenko A."/>
            <person name="Shiryaev A."/>
            <person name="Soop K."/>
            <person name="Spirin V."/>
            <person name="Szebenyi C."/>
            <person name="Tomsovsky M."/>
            <person name="Tulloss R.E."/>
            <person name="Uehling J."/>
            <person name="Grigoriev I.V."/>
            <person name="Vagvolgyi C."/>
            <person name="Papp T."/>
            <person name="Martin F.M."/>
            <person name="Miettinen O."/>
            <person name="Hibbett D.S."/>
            <person name="Nagy L.G."/>
        </authorList>
    </citation>
    <scope>NUCLEOTIDE SEQUENCE [LARGE SCALE GENOMIC DNA]</scope>
    <source>
        <strain evidence="1 2">CBS 962.96</strain>
    </source>
</reference>